<proteinExistence type="predicted"/>
<reference evidence="1" key="1">
    <citation type="submission" date="2023-10" db="EMBL/GenBank/DDBJ databases">
        <authorList>
            <person name="Rodriguez Cubillos JULIANA M."/>
            <person name="De Vega J."/>
        </authorList>
    </citation>
    <scope>NUCLEOTIDE SEQUENCE</scope>
</reference>
<dbReference type="Proteomes" id="UP001177021">
    <property type="component" value="Unassembled WGS sequence"/>
</dbReference>
<evidence type="ECO:0000313" key="2">
    <source>
        <dbReference type="Proteomes" id="UP001177021"/>
    </source>
</evidence>
<comment type="caution">
    <text evidence="1">The sequence shown here is derived from an EMBL/GenBank/DDBJ whole genome shotgun (WGS) entry which is preliminary data.</text>
</comment>
<evidence type="ECO:0000313" key="1">
    <source>
        <dbReference type="EMBL" id="CAJ2656367.1"/>
    </source>
</evidence>
<name>A0ACB0KIR2_TRIPR</name>
<gene>
    <name evidence="1" type="ORF">MILVUS5_LOCUS23126</name>
</gene>
<sequence>MVEVEPEFYLPDDCWEHVLKFLNDDDKENSRYLKSVSVVSKRFLSITNRLRSSLTICKQLSPFLTAIFHRFPNLTSIKFLGLCGNHRNAILSQISCFPFNITSLKLISQVFIPVNGLRAFSQTITSLTSFESSFMDSISVTDLCLITDCFPLLEELNLNSSAIFYGNMVNGIETLSLALSKLRKINLSNHTYMNDQSVFHLFNNCKLLEEVIIFGCYGITNAGIASALRVRPTLRSLSLTNYVDNWTTLLAIVRSCPSISDIKMEYPKFRKKTVDNSYSLKNFVVSPQLKSLCLASNTWLNDESILMFASSFPNLQLLDLSYCNQISESICQVLMTSSKIRHLNLQYCSKVKLCGLNFELPKLEVLNLSHTKVDNESIITFASSFPNLQILDLSNCNQICEGICQLLRYCSKIRHLNLHSCFKVKLHGLNFEVPKLEVLNLSNTRIDNEELSVISKCFRGLLELSLANCSFVTKRGVNRVVENCTQLKEINLQNCYKVHKNIVASMISSRPSLKKIVVPPCYRFNNGNKWEYFIGDICLLR</sequence>
<keyword evidence="2" id="KW-1185">Reference proteome</keyword>
<protein>
    <submittedName>
        <fullName evidence="1">Uncharacterized protein</fullName>
    </submittedName>
</protein>
<dbReference type="EMBL" id="CASHSV030000206">
    <property type="protein sequence ID" value="CAJ2656367.1"/>
    <property type="molecule type" value="Genomic_DNA"/>
</dbReference>
<organism evidence="1 2">
    <name type="scientific">Trifolium pratense</name>
    <name type="common">Red clover</name>
    <dbReference type="NCBI Taxonomy" id="57577"/>
    <lineage>
        <taxon>Eukaryota</taxon>
        <taxon>Viridiplantae</taxon>
        <taxon>Streptophyta</taxon>
        <taxon>Embryophyta</taxon>
        <taxon>Tracheophyta</taxon>
        <taxon>Spermatophyta</taxon>
        <taxon>Magnoliopsida</taxon>
        <taxon>eudicotyledons</taxon>
        <taxon>Gunneridae</taxon>
        <taxon>Pentapetalae</taxon>
        <taxon>rosids</taxon>
        <taxon>fabids</taxon>
        <taxon>Fabales</taxon>
        <taxon>Fabaceae</taxon>
        <taxon>Papilionoideae</taxon>
        <taxon>50 kb inversion clade</taxon>
        <taxon>NPAAA clade</taxon>
        <taxon>Hologalegina</taxon>
        <taxon>IRL clade</taxon>
        <taxon>Trifolieae</taxon>
        <taxon>Trifolium</taxon>
    </lineage>
</organism>
<accession>A0ACB0KIR2</accession>